<dbReference type="Proteomes" id="UP001178507">
    <property type="component" value="Unassembled WGS sequence"/>
</dbReference>
<sequence>MKETVLLNKQCMESDNKQEQGGAPPGKIIFGCDHPIYAWSLPHAAWCYNRYRVVNGLTAYEACADRQYSGKIATYAEMVYGFLKTAAKAGPQWRQGVWLGKTMQGDVHVIAVPSGDGCGIFTTRSVRRMPRPWSLDFVSNVESMPWDFGYAALGSKLILAKRILPPQAVPVELPIDFPFALQQQAPATPDEAAEDPPDTPVVADDAPTTPGLPARSGNDLQAGMMPPPPSAAVAGPASPRGPGPPVPANPASGSGGPQPATPALSADEAARRGLTAELDEGGSPRKQIRIQAVQDERNSVFIGSDEYFHEDESFQFCFDQHESEYLEDYDDDLRDGSEANQQADPDLTAAKEQLIFPDTGHGEPQLDAARLQELDALADRIEIERLIGLGVLLPPDDLLSDSQEPPKTLSTRFVRTWREKTVEGRKVHLRRSRYVAREFAWQEERQDLYSPASSNVTSRLFPTLFLMLRSQGFVLSALDVADAFLTEAGDEISFLKRKHLLTVEGNILMTPHVKHFD</sequence>
<feature type="compositionally biased region" description="Pro residues" evidence="1">
    <location>
        <begin position="239"/>
        <end position="248"/>
    </location>
</feature>
<evidence type="ECO:0000313" key="3">
    <source>
        <dbReference type="Proteomes" id="UP001178507"/>
    </source>
</evidence>
<dbReference type="EMBL" id="CAUJNA010001904">
    <property type="protein sequence ID" value="CAJ1389630.1"/>
    <property type="molecule type" value="Genomic_DNA"/>
</dbReference>
<gene>
    <name evidence="2" type="ORF">EVOR1521_LOCUS15207</name>
</gene>
<feature type="compositionally biased region" description="Low complexity" evidence="1">
    <location>
        <begin position="249"/>
        <end position="263"/>
    </location>
</feature>
<reference evidence="2" key="1">
    <citation type="submission" date="2023-08" db="EMBL/GenBank/DDBJ databases">
        <authorList>
            <person name="Chen Y."/>
            <person name="Shah S."/>
            <person name="Dougan E. K."/>
            <person name="Thang M."/>
            <person name="Chan C."/>
        </authorList>
    </citation>
    <scope>NUCLEOTIDE SEQUENCE</scope>
</reference>
<accession>A0AA36N3V4</accession>
<keyword evidence="3" id="KW-1185">Reference proteome</keyword>
<dbReference type="AlphaFoldDB" id="A0AA36N3V4"/>
<name>A0AA36N3V4_9DINO</name>
<evidence type="ECO:0008006" key="4">
    <source>
        <dbReference type="Google" id="ProtNLM"/>
    </source>
</evidence>
<organism evidence="2 3">
    <name type="scientific">Effrenium voratum</name>
    <dbReference type="NCBI Taxonomy" id="2562239"/>
    <lineage>
        <taxon>Eukaryota</taxon>
        <taxon>Sar</taxon>
        <taxon>Alveolata</taxon>
        <taxon>Dinophyceae</taxon>
        <taxon>Suessiales</taxon>
        <taxon>Symbiodiniaceae</taxon>
        <taxon>Effrenium</taxon>
    </lineage>
</organism>
<feature type="region of interest" description="Disordered" evidence="1">
    <location>
        <begin position="185"/>
        <end position="267"/>
    </location>
</feature>
<feature type="compositionally biased region" description="Low complexity" evidence="1">
    <location>
        <begin position="200"/>
        <end position="209"/>
    </location>
</feature>
<proteinExistence type="predicted"/>
<protein>
    <recommendedName>
        <fullName evidence="4">Reverse transcriptase Ty1/copia-type domain-containing protein</fullName>
    </recommendedName>
</protein>
<evidence type="ECO:0000256" key="1">
    <source>
        <dbReference type="SAM" id="MobiDB-lite"/>
    </source>
</evidence>
<feature type="non-terminal residue" evidence="2">
    <location>
        <position position="517"/>
    </location>
</feature>
<comment type="caution">
    <text evidence="2">The sequence shown here is derived from an EMBL/GenBank/DDBJ whole genome shotgun (WGS) entry which is preliminary data.</text>
</comment>
<evidence type="ECO:0000313" key="2">
    <source>
        <dbReference type="EMBL" id="CAJ1389630.1"/>
    </source>
</evidence>